<dbReference type="EMBL" id="MT047590">
    <property type="protein sequence ID" value="QIM61636.1"/>
    <property type="molecule type" value="Genomic_DNA"/>
</dbReference>
<dbReference type="RefSeq" id="YP_010772757.1">
    <property type="nucleotide sequence ID" value="NC_074654.1"/>
</dbReference>
<keyword evidence="3" id="KW-1185">Reference proteome</keyword>
<evidence type="ECO:0000313" key="3">
    <source>
        <dbReference type="Proteomes" id="UP000501040"/>
    </source>
</evidence>
<sequence>MAVRWLTHIIWGVAALSFFSVDLTVAAGMSFIHTALTDVFGHTGLHRNRYHDILAIFWAVLIAGLIKNPAFIVLGPLHIILDLISPGRWGVNWAYNSLFIALAAALLMARGVPI</sequence>
<feature type="transmembrane region" description="Helical" evidence="1">
    <location>
        <begin position="93"/>
        <end position="112"/>
    </location>
</feature>
<evidence type="ECO:0000256" key="1">
    <source>
        <dbReference type="SAM" id="Phobius"/>
    </source>
</evidence>
<dbReference type="Proteomes" id="UP000501040">
    <property type="component" value="Genome"/>
</dbReference>
<reference evidence="2 3" key="1">
    <citation type="submission" date="2020-02" db="EMBL/GenBank/DDBJ databases">
        <title>TSPV1: a spherical archaeal virus with filaments.</title>
        <authorList>
            <person name="Hartman R."/>
            <person name="Young M."/>
            <person name="Biewenga L."/>
            <person name="Munson-McGee J."/>
            <person name="Refai M."/>
            <person name="Boyd E."/>
            <person name="Bothner B."/>
            <person name="Lawrence C.M."/>
        </authorList>
    </citation>
    <scope>NUCLEOTIDE SEQUENCE [LARGE SCALE GENOMIC DNA]</scope>
    <source>
        <strain evidence="2 3">CP001</strain>
    </source>
</reference>
<protein>
    <submittedName>
        <fullName evidence="2">Uncharacterized protein</fullName>
    </submittedName>
</protein>
<organism evidence="2 3">
    <name type="scientific">Thermoproteus spherical piliferous virus 1</name>
    <dbReference type="NCBI Taxonomy" id="2713157"/>
    <lineage>
        <taxon>Viruses</taxon>
        <taxon>Viruses incertae sedis</taxon>
        <taxon>Globuloviridae</taxon>
        <taxon>Alphaglobulovirus</taxon>
        <taxon>Alphaglobulovirus sileriense</taxon>
    </lineage>
</organism>
<keyword evidence="1" id="KW-0472">Membrane</keyword>
<dbReference type="GeneID" id="80402482"/>
<feature type="transmembrane region" description="Helical" evidence="1">
    <location>
        <begin position="53"/>
        <end position="81"/>
    </location>
</feature>
<dbReference type="KEGG" id="vg:80402482"/>
<feature type="transmembrane region" description="Helical" evidence="1">
    <location>
        <begin position="6"/>
        <end position="32"/>
    </location>
</feature>
<evidence type="ECO:0000313" key="2">
    <source>
        <dbReference type="EMBL" id="QIM61636.1"/>
    </source>
</evidence>
<accession>A0A6G8J3B7</accession>
<name>A0A6G8J3B7_9VIRU</name>
<proteinExistence type="predicted"/>
<keyword evidence="1" id="KW-0812">Transmembrane</keyword>
<keyword evidence="1" id="KW-1133">Transmembrane helix</keyword>